<dbReference type="Gene3D" id="2.10.109.10">
    <property type="entry name" value="Umud Fragment, subunit A"/>
    <property type="match status" value="1"/>
</dbReference>
<dbReference type="RefSeq" id="WP_311618009.1">
    <property type="nucleotide sequence ID" value="NZ_JAVREV010000006.1"/>
</dbReference>
<organism evidence="7 8">
    <name type="scientific">Streptomyces johnsoniae</name>
    <dbReference type="NCBI Taxonomy" id="3075532"/>
    <lineage>
        <taxon>Bacteria</taxon>
        <taxon>Bacillati</taxon>
        <taxon>Actinomycetota</taxon>
        <taxon>Actinomycetes</taxon>
        <taxon>Kitasatosporales</taxon>
        <taxon>Streptomycetaceae</taxon>
        <taxon>Streptomyces</taxon>
    </lineage>
</organism>
<protein>
    <submittedName>
        <fullName evidence="7">S26 family signal peptidase</fullName>
    </submittedName>
</protein>
<comment type="subcellular location">
    <subcellularLocation>
        <location evidence="1">Cell membrane</location>
        <topology evidence="1">Single-pass type II membrane protein</topology>
    </subcellularLocation>
</comment>
<evidence type="ECO:0000256" key="5">
    <source>
        <dbReference type="SAM" id="MobiDB-lite"/>
    </source>
</evidence>
<feature type="region of interest" description="Disordered" evidence="5">
    <location>
        <begin position="106"/>
        <end position="126"/>
    </location>
</feature>
<feature type="domain" description="Peptidase S26" evidence="6">
    <location>
        <begin position="18"/>
        <end position="76"/>
    </location>
</feature>
<evidence type="ECO:0000313" key="8">
    <source>
        <dbReference type="Proteomes" id="UP001183615"/>
    </source>
</evidence>
<dbReference type="PANTHER" id="PTHR12383">
    <property type="entry name" value="PROTEASE FAMILY S26 MITOCHONDRIAL INNER MEMBRANE PROTEASE-RELATED"/>
    <property type="match status" value="1"/>
</dbReference>
<reference evidence="8" key="1">
    <citation type="submission" date="2023-07" db="EMBL/GenBank/DDBJ databases">
        <title>30 novel species of actinomycetes from the DSMZ collection.</title>
        <authorList>
            <person name="Nouioui I."/>
        </authorList>
    </citation>
    <scope>NUCLEOTIDE SEQUENCE [LARGE SCALE GENOMIC DNA]</scope>
    <source>
        <strain evidence="8">DSM 41886</strain>
    </source>
</reference>
<dbReference type="PANTHER" id="PTHR12383:SF16">
    <property type="entry name" value="MITOCHONDRIAL INNER MEMBRANE PROTEASE SUBUNIT 1"/>
    <property type="match status" value="1"/>
</dbReference>
<keyword evidence="2" id="KW-0378">Hydrolase</keyword>
<dbReference type="InterPro" id="IPR052064">
    <property type="entry name" value="Mito_IMP1_subunit"/>
</dbReference>
<feature type="domain" description="Peptidase S26" evidence="6">
    <location>
        <begin position="95"/>
        <end position="130"/>
    </location>
</feature>
<dbReference type="Pfam" id="PF10502">
    <property type="entry name" value="Peptidase_S26"/>
    <property type="match status" value="2"/>
</dbReference>
<name>A0ABU2S364_9ACTN</name>
<dbReference type="InterPro" id="IPR000223">
    <property type="entry name" value="Pept_S26A_signal_pept_1"/>
</dbReference>
<dbReference type="InterPro" id="IPR019533">
    <property type="entry name" value="Peptidase_S26"/>
</dbReference>
<dbReference type="InterPro" id="IPR036286">
    <property type="entry name" value="LexA/Signal_pep-like_sf"/>
</dbReference>
<comment type="similarity">
    <text evidence="4">Belongs to the peptidase S26 family. IMP1 subfamily.</text>
</comment>
<dbReference type="Proteomes" id="UP001183615">
    <property type="component" value="Unassembled WGS sequence"/>
</dbReference>
<dbReference type="EMBL" id="JAVREV010000006">
    <property type="protein sequence ID" value="MDT0443439.1"/>
    <property type="molecule type" value="Genomic_DNA"/>
</dbReference>
<comment type="caution">
    <text evidence="7">The sequence shown here is derived from an EMBL/GenBank/DDBJ whole genome shotgun (WGS) entry which is preliminary data.</text>
</comment>
<proteinExistence type="inferred from homology"/>
<accession>A0ABU2S364</accession>
<keyword evidence="3" id="KW-0472">Membrane</keyword>
<evidence type="ECO:0000256" key="4">
    <source>
        <dbReference type="ARBA" id="ARBA00038445"/>
    </source>
</evidence>
<evidence type="ECO:0000256" key="1">
    <source>
        <dbReference type="ARBA" id="ARBA00004401"/>
    </source>
</evidence>
<sequence length="145" mass="15636">MLGIGGTAVWWLRRSYRIVTVLGRSMWPTFHDGEVVVARRRSARRLRVGDVVILTAPEPKGILTVKRVAALPGDPVPEAVVRAAAGSATTGPMGGPVPQGHLIVLGDNPDLSVDSRQHGPRPLGDVRGVVLRPVRTPRRRLPERG</sequence>
<dbReference type="CDD" id="cd06530">
    <property type="entry name" value="S26_SPase_I"/>
    <property type="match status" value="1"/>
</dbReference>
<evidence type="ECO:0000256" key="2">
    <source>
        <dbReference type="ARBA" id="ARBA00022801"/>
    </source>
</evidence>
<evidence type="ECO:0000313" key="7">
    <source>
        <dbReference type="EMBL" id="MDT0443439.1"/>
    </source>
</evidence>
<evidence type="ECO:0000256" key="3">
    <source>
        <dbReference type="ARBA" id="ARBA00023136"/>
    </source>
</evidence>
<keyword evidence="8" id="KW-1185">Reference proteome</keyword>
<dbReference type="PRINTS" id="PR00727">
    <property type="entry name" value="LEADERPTASE"/>
</dbReference>
<evidence type="ECO:0000259" key="6">
    <source>
        <dbReference type="Pfam" id="PF10502"/>
    </source>
</evidence>
<gene>
    <name evidence="7" type="ORF">RM779_12655</name>
</gene>
<dbReference type="SUPFAM" id="SSF51306">
    <property type="entry name" value="LexA/Signal peptidase"/>
    <property type="match status" value="1"/>
</dbReference>